<evidence type="ECO:0000256" key="1">
    <source>
        <dbReference type="ARBA" id="ARBA00004123"/>
    </source>
</evidence>
<feature type="region of interest" description="Disordered" evidence="9">
    <location>
        <begin position="1128"/>
        <end position="1241"/>
    </location>
</feature>
<feature type="compositionally biased region" description="Polar residues" evidence="9">
    <location>
        <begin position="1090"/>
        <end position="1103"/>
    </location>
</feature>
<dbReference type="SMART" id="SM00717">
    <property type="entry name" value="SANT"/>
    <property type="match status" value="1"/>
</dbReference>
<evidence type="ECO:0000313" key="12">
    <source>
        <dbReference type="EMBL" id="KAF2764481.1"/>
    </source>
</evidence>
<protein>
    <recommendedName>
        <fullName evidence="8">Vacuolar import and degradation protein 21</fullName>
    </recommendedName>
</protein>
<feature type="compositionally biased region" description="Low complexity" evidence="9">
    <location>
        <begin position="1275"/>
        <end position="1302"/>
    </location>
</feature>
<feature type="compositionally biased region" description="Polar residues" evidence="9">
    <location>
        <begin position="1306"/>
        <end position="1315"/>
    </location>
</feature>
<name>A0A6G1KV17_9PEZI</name>
<feature type="compositionally biased region" description="Basic and acidic residues" evidence="9">
    <location>
        <begin position="1025"/>
        <end position="1034"/>
    </location>
</feature>
<accession>A0A6G1KV17</accession>
<feature type="compositionally biased region" description="Basic and acidic residues" evidence="9">
    <location>
        <begin position="331"/>
        <end position="348"/>
    </location>
</feature>
<dbReference type="Proteomes" id="UP000799436">
    <property type="component" value="Unassembled WGS sequence"/>
</dbReference>
<feature type="compositionally biased region" description="Low complexity" evidence="9">
    <location>
        <begin position="1059"/>
        <end position="1089"/>
    </location>
</feature>
<comment type="function">
    <text evidence="7">Component of the NuA4 histone acetyltransferase complex which is involved in transcriptional activation of selected genes principally by acetylation of nucleosomal histone H4 and H2A. The NuA4 complex is also involved in DNA repair.</text>
</comment>
<keyword evidence="3" id="KW-0227">DNA damage</keyword>
<dbReference type="PANTHER" id="PTHR46459">
    <property type="entry name" value="E1A-BINDING PROTEIN P400-RELATED"/>
    <property type="match status" value="1"/>
</dbReference>
<feature type="compositionally biased region" description="Low complexity" evidence="9">
    <location>
        <begin position="118"/>
        <end position="138"/>
    </location>
</feature>
<feature type="region of interest" description="Disordered" evidence="9">
    <location>
        <begin position="1059"/>
        <end position="1107"/>
    </location>
</feature>
<comment type="similarity">
    <text evidence="2">Belongs to the EAF1 family.</text>
</comment>
<gene>
    <name evidence="12" type="ORF">EJ03DRAFT_27397</name>
</gene>
<dbReference type="OrthoDB" id="5364245at2759"/>
<evidence type="ECO:0000256" key="8">
    <source>
        <dbReference type="ARBA" id="ARBA00029670"/>
    </source>
</evidence>
<keyword evidence="6" id="KW-0539">Nucleus</keyword>
<keyword evidence="4" id="KW-0156">Chromatin regulator</keyword>
<evidence type="ECO:0000256" key="3">
    <source>
        <dbReference type="ARBA" id="ARBA00022763"/>
    </source>
</evidence>
<dbReference type="PANTHER" id="PTHR46459:SF1">
    <property type="entry name" value="E1A-BINDING PROTEIN P400"/>
    <property type="match status" value="1"/>
</dbReference>
<dbReference type="Gene3D" id="1.10.10.60">
    <property type="entry name" value="Homeodomain-like"/>
    <property type="match status" value="1"/>
</dbReference>
<feature type="region of interest" description="Disordered" evidence="9">
    <location>
        <begin position="481"/>
        <end position="531"/>
    </location>
</feature>
<feature type="compositionally biased region" description="Low complexity" evidence="9">
    <location>
        <begin position="398"/>
        <end position="410"/>
    </location>
</feature>
<evidence type="ECO:0000256" key="6">
    <source>
        <dbReference type="ARBA" id="ARBA00023242"/>
    </source>
</evidence>
<dbReference type="InterPro" id="IPR001005">
    <property type="entry name" value="SANT/Myb"/>
</dbReference>
<feature type="region of interest" description="Disordered" evidence="9">
    <location>
        <begin position="1383"/>
        <end position="1475"/>
    </location>
</feature>
<feature type="compositionally biased region" description="Low complexity" evidence="9">
    <location>
        <begin position="1440"/>
        <end position="1454"/>
    </location>
</feature>
<keyword evidence="5" id="KW-0234">DNA repair</keyword>
<feature type="region of interest" description="Disordered" evidence="9">
    <location>
        <begin position="102"/>
        <end position="138"/>
    </location>
</feature>
<feature type="region of interest" description="Disordered" evidence="9">
    <location>
        <begin position="671"/>
        <end position="708"/>
    </location>
</feature>
<dbReference type="InterPro" id="IPR009057">
    <property type="entry name" value="Homeodomain-like_sf"/>
</dbReference>
<dbReference type="Pfam" id="PF07529">
    <property type="entry name" value="HSA"/>
    <property type="match status" value="1"/>
</dbReference>
<dbReference type="PROSITE" id="PS51204">
    <property type="entry name" value="HSA"/>
    <property type="match status" value="1"/>
</dbReference>
<dbReference type="SUPFAM" id="SSF46689">
    <property type="entry name" value="Homeodomain-like"/>
    <property type="match status" value="1"/>
</dbReference>
<keyword evidence="13" id="KW-1185">Reference proteome</keyword>
<feature type="compositionally biased region" description="Polar residues" evidence="9">
    <location>
        <begin position="1141"/>
        <end position="1171"/>
    </location>
</feature>
<feature type="domain" description="HSA" evidence="11">
    <location>
        <begin position="606"/>
        <end position="681"/>
    </location>
</feature>
<evidence type="ECO:0000256" key="5">
    <source>
        <dbReference type="ARBA" id="ARBA00023204"/>
    </source>
</evidence>
<dbReference type="InterPro" id="IPR014012">
    <property type="entry name" value="HSA_dom"/>
</dbReference>
<evidence type="ECO:0000256" key="4">
    <source>
        <dbReference type="ARBA" id="ARBA00022853"/>
    </source>
</evidence>
<feature type="compositionally biased region" description="Polar residues" evidence="9">
    <location>
        <begin position="1430"/>
        <end position="1439"/>
    </location>
</feature>
<dbReference type="GO" id="GO:0005634">
    <property type="term" value="C:nucleus"/>
    <property type="evidence" value="ECO:0007669"/>
    <property type="project" value="UniProtKB-SubCell"/>
</dbReference>
<feature type="compositionally biased region" description="Low complexity" evidence="9">
    <location>
        <begin position="947"/>
        <end position="956"/>
    </location>
</feature>
<dbReference type="GO" id="GO:0006281">
    <property type="term" value="P:DNA repair"/>
    <property type="evidence" value="ECO:0007669"/>
    <property type="project" value="UniProtKB-KW"/>
</dbReference>
<feature type="compositionally biased region" description="Polar residues" evidence="9">
    <location>
        <begin position="485"/>
        <end position="495"/>
    </location>
</feature>
<feature type="region of interest" description="Disordered" evidence="9">
    <location>
        <begin position="947"/>
        <end position="966"/>
    </location>
</feature>
<feature type="compositionally biased region" description="Basic and acidic residues" evidence="9">
    <location>
        <begin position="290"/>
        <end position="323"/>
    </location>
</feature>
<organism evidence="12 13">
    <name type="scientific">Teratosphaeria nubilosa</name>
    <dbReference type="NCBI Taxonomy" id="161662"/>
    <lineage>
        <taxon>Eukaryota</taxon>
        <taxon>Fungi</taxon>
        <taxon>Dikarya</taxon>
        <taxon>Ascomycota</taxon>
        <taxon>Pezizomycotina</taxon>
        <taxon>Dothideomycetes</taxon>
        <taxon>Dothideomycetidae</taxon>
        <taxon>Mycosphaerellales</taxon>
        <taxon>Teratosphaeriaceae</taxon>
        <taxon>Teratosphaeria</taxon>
    </lineage>
</organism>
<dbReference type="GO" id="GO:0003682">
    <property type="term" value="F:chromatin binding"/>
    <property type="evidence" value="ECO:0007669"/>
    <property type="project" value="TreeGrafter"/>
</dbReference>
<comment type="subcellular location">
    <subcellularLocation>
        <location evidence="1">Nucleus</location>
    </subcellularLocation>
</comment>
<feature type="compositionally biased region" description="Low complexity" evidence="9">
    <location>
        <begin position="500"/>
        <end position="513"/>
    </location>
</feature>
<evidence type="ECO:0000256" key="2">
    <source>
        <dbReference type="ARBA" id="ARBA00008913"/>
    </source>
</evidence>
<reference evidence="12" key="1">
    <citation type="journal article" date="2020" name="Stud. Mycol.">
        <title>101 Dothideomycetes genomes: a test case for predicting lifestyles and emergence of pathogens.</title>
        <authorList>
            <person name="Haridas S."/>
            <person name="Albert R."/>
            <person name="Binder M."/>
            <person name="Bloem J."/>
            <person name="Labutti K."/>
            <person name="Salamov A."/>
            <person name="Andreopoulos B."/>
            <person name="Baker S."/>
            <person name="Barry K."/>
            <person name="Bills G."/>
            <person name="Bluhm B."/>
            <person name="Cannon C."/>
            <person name="Castanera R."/>
            <person name="Culley D."/>
            <person name="Daum C."/>
            <person name="Ezra D."/>
            <person name="Gonzalez J."/>
            <person name="Henrissat B."/>
            <person name="Kuo A."/>
            <person name="Liang C."/>
            <person name="Lipzen A."/>
            <person name="Lutzoni F."/>
            <person name="Magnuson J."/>
            <person name="Mondo S."/>
            <person name="Nolan M."/>
            <person name="Ohm R."/>
            <person name="Pangilinan J."/>
            <person name="Park H.-J."/>
            <person name="Ramirez L."/>
            <person name="Alfaro M."/>
            <person name="Sun H."/>
            <person name="Tritt A."/>
            <person name="Yoshinaga Y."/>
            <person name="Zwiers L.-H."/>
            <person name="Turgeon B."/>
            <person name="Goodwin S."/>
            <person name="Spatafora J."/>
            <person name="Crous P."/>
            <person name="Grigoriev I."/>
        </authorList>
    </citation>
    <scope>NUCLEOTIDE SEQUENCE</scope>
    <source>
        <strain evidence="12">CBS 116005</strain>
    </source>
</reference>
<dbReference type="EMBL" id="ML995921">
    <property type="protein sequence ID" value="KAF2764481.1"/>
    <property type="molecule type" value="Genomic_DNA"/>
</dbReference>
<dbReference type="Pfam" id="PF13921">
    <property type="entry name" value="Myb_DNA-bind_6"/>
    <property type="match status" value="1"/>
</dbReference>
<evidence type="ECO:0000256" key="9">
    <source>
        <dbReference type="SAM" id="MobiDB-lite"/>
    </source>
</evidence>
<proteinExistence type="inferred from homology"/>
<evidence type="ECO:0000313" key="13">
    <source>
        <dbReference type="Proteomes" id="UP000799436"/>
    </source>
</evidence>
<feature type="compositionally biased region" description="Low complexity" evidence="9">
    <location>
        <begin position="1182"/>
        <end position="1221"/>
    </location>
</feature>
<feature type="compositionally biased region" description="Polar residues" evidence="9">
    <location>
        <begin position="245"/>
        <end position="261"/>
    </location>
</feature>
<feature type="region of interest" description="Disordered" evidence="9">
    <location>
        <begin position="989"/>
        <end position="1034"/>
    </location>
</feature>
<evidence type="ECO:0000259" key="10">
    <source>
        <dbReference type="PROSITE" id="PS50090"/>
    </source>
</evidence>
<feature type="domain" description="Myb-like" evidence="10">
    <location>
        <begin position="845"/>
        <end position="905"/>
    </location>
</feature>
<dbReference type="GO" id="GO:0035267">
    <property type="term" value="C:NuA4 histone acetyltransferase complex"/>
    <property type="evidence" value="ECO:0007669"/>
    <property type="project" value="TreeGrafter"/>
</dbReference>
<feature type="compositionally biased region" description="Basic and acidic residues" evidence="9">
    <location>
        <begin position="220"/>
        <end position="243"/>
    </location>
</feature>
<dbReference type="CDD" id="cd00167">
    <property type="entry name" value="SANT"/>
    <property type="match status" value="1"/>
</dbReference>
<feature type="region of interest" description="Disordered" evidence="9">
    <location>
        <begin position="1270"/>
        <end position="1315"/>
    </location>
</feature>
<evidence type="ECO:0000259" key="11">
    <source>
        <dbReference type="PROSITE" id="PS51204"/>
    </source>
</evidence>
<evidence type="ECO:0000256" key="7">
    <source>
        <dbReference type="ARBA" id="ARBA00025178"/>
    </source>
</evidence>
<dbReference type="PROSITE" id="PS50090">
    <property type="entry name" value="MYB_LIKE"/>
    <property type="match status" value="1"/>
</dbReference>
<sequence length="1475" mass="162799">MQQNLLAPRRDIRERKQHELATIPRRHRRALRALRSVHKTIATNTDISALTKSHFSSEDSPPPSDDEVEFLTLNSLLDDCSFDESTLPPPVLHHNADSIYASKHHRRSPQPPRPSNGAAQPAAEASVTATADAAEPMAPAAVQTPPAYAPRFDVNVGTKQAQRLQQGVPADDAAVLPVKIAPPASEEEAKFSPATEELLDLEFSRKPAKVVHLPSEDVQEERLRQRREAMDEKRRESESDKISRVNHSQTELASSPSSTVGALSAATPLAPQDSPDTSPDSETAELDVSPPKELRPDPEEQRAQEEHDRLLAAQKEIARKQALGEDVTPDDQLRWEAREAAARDRDENAVSGVEGGPEGDAGTAMEETEAEKVVNDVRAGDTLQPPLTPAPSQDEKTQAAPSAPPQQQAENGEEGENYAVAPRRRVSPPAHAATTPRMVTRVSSGAMNRKSVAEILGETPSHSDQPVPASASKLAVSPALLSPGTWRNPQDASNLPPSVPSHSSRRPVSGSSHQNSSQGMPSRSDLASLRGAAEDVERDYLEPLFRIQAHDSPNSRTRPLTELTREAKKHLSTEDHFTSVHERMDYRILRRIYQLQNANKWSLRQMEKVKEPEQPVSHMDHLMAEMKWMRKDFKAERKMKKSVCAWLAARCADYVNADQECRQAMRVKVKPKTQNMTDLEDQPPALDSAGDSAPEDDITPPTPSGDGVPSCLVVAPEFRETVSILQESGTLGKALKTLPIVGFLQPTSASSTRPLAPVSKFVEGKVLPTKMGPSRKRSRYDYDDDAEVLECQPVSKRMREERNLEPDDHESALFHPENKHIRDRLHANNAFRPPSEFAMPSVAFYEFRNGSQWIWEDDQKLRKLAKEYSFNWSLIADEMTLPSRYKSAAQRRTPWECFERWVDLEQLPAEMRKTVYFKTWFNRLDSSQTAAERRYQAAVAAMQAQAQQTGQQAQTPQRRRTIPTRVEKRKDNRYLWLLDGMRKNARKKENNAFKQAEAQRAAAQRKSQNDNANQPRVPRMTPQEFSRRRQDQDLKQAETIRAYRQKQLEAQRAQLAARAAQQQGAVNGMVPQQRPGGPGTATQPGPVQPNGQQSVNMNGQMPSQARPPLPMATRNGHLAVPQVNAQGIPQGQMRSAPPAAHSNNMQRMAHANSQQLSGQYGNQQYMPNGSMPSPGGHMTTAQQLQQNQQLMAQMQAQAQQHQHGHNSNQGMPHAAQISASPSMPPPPTPRTQPQQAGQLSSGHMPRLMEIKNSLREKHPNLSDDQLTSAATNELRSQTTSGSQSQHQHQQQARQNAMNAAAGLQPQHGQASNMQQTYTQNSTAYQRNHGMVNGNTQYMNGDTNGAPTPAMTGPTNSPQAASAYANQLRQRQMAMMQGQIQQSPSAPHAQLAGSPGMAHVSPNMTPASPAVQYPNNMNQMGAGGMNARPPSRNNTPQMQRVGSSSSVPGVGMQSGMQSPGSMPKGSPRNMQANMAR</sequence>
<feature type="compositionally biased region" description="Low complexity" evidence="9">
    <location>
        <begin position="992"/>
        <end position="1006"/>
    </location>
</feature>
<feature type="region of interest" description="Disordered" evidence="9">
    <location>
        <begin position="211"/>
        <end position="446"/>
    </location>
</feature>
<dbReference type="GO" id="GO:0006325">
    <property type="term" value="P:chromatin organization"/>
    <property type="evidence" value="ECO:0007669"/>
    <property type="project" value="UniProtKB-KW"/>
</dbReference>
<feature type="compositionally biased region" description="Basic and acidic residues" evidence="9">
    <location>
        <begin position="370"/>
        <end position="379"/>
    </location>
</feature>